<dbReference type="PROSITE" id="PS51257">
    <property type="entry name" value="PROKAR_LIPOPROTEIN"/>
    <property type="match status" value="1"/>
</dbReference>
<dbReference type="STRING" id="1121022.GCA_000376105_03840"/>
<proteinExistence type="predicted"/>
<dbReference type="SUPFAM" id="SSF55469">
    <property type="entry name" value="FMN-dependent nitroreductase-like"/>
    <property type="match status" value="2"/>
</dbReference>
<dbReference type="PATRIC" id="fig|1121022.4.peg.3643"/>
<evidence type="ECO:0000313" key="2">
    <source>
        <dbReference type="Proteomes" id="UP000017837"/>
    </source>
</evidence>
<name>V4NYG6_9CAUL</name>
<dbReference type="EMBL" id="AWGB01000049">
    <property type="protein sequence ID" value="ESQ86812.1"/>
    <property type="molecule type" value="Genomic_DNA"/>
</dbReference>
<keyword evidence="2" id="KW-1185">Reference proteome</keyword>
<accession>V4NYG6</accession>
<dbReference type="eggNOG" id="COG0778">
    <property type="taxonomic scope" value="Bacteria"/>
</dbReference>
<dbReference type="Proteomes" id="UP000017837">
    <property type="component" value="Unassembled WGS sequence"/>
</dbReference>
<dbReference type="GO" id="GO:0016491">
    <property type="term" value="F:oxidoreductase activity"/>
    <property type="evidence" value="ECO:0007669"/>
    <property type="project" value="InterPro"/>
</dbReference>
<dbReference type="InterPro" id="IPR000415">
    <property type="entry name" value="Nitroreductase-like"/>
</dbReference>
<dbReference type="PROSITE" id="PS51318">
    <property type="entry name" value="TAT"/>
    <property type="match status" value="1"/>
</dbReference>
<dbReference type="AlphaFoldDB" id="V4NYG6"/>
<sequence length="363" mass="39296">MSTRREVMALGAASAVTGCVPSLAKSTYTSLAETIRSPLAAHPDSVELIRFAALAGNGHNTQAWRFVVAPSRIAVLPDLSRRTPVVDPDDHHLFVSLGCAVENLALAAEGTGRSAKAVFNAAGEGRLDVELGQSRSSPSNLFQAIPRRQCTRSEYSGAAVPLADIKQLETACAVDGVSIVIETAPPKLNAIRDFVVQGNSRQMEAPAFCEELKRWIRFNEKDAMASRDGLFSAASGSPQLPTWVGNAMFPLVFTEKSENDKYARQMASSSGVAVFIGDKADRDHWIKVGRSVQRFTLQIAVLGMKYAVINQPIEVASVRSGFAKWLGAPNARPDFVLRFGYAKLDQNLPKSLRRPVSDIVVRT</sequence>
<dbReference type="InterPro" id="IPR006311">
    <property type="entry name" value="TAT_signal"/>
</dbReference>
<reference evidence="1 2" key="1">
    <citation type="journal article" date="2014" name="Nature">
        <title>Sequential evolution of bacterial morphology by co-option of a developmental regulator.</title>
        <authorList>
            <person name="Jiang C."/>
            <person name="Brown P.J."/>
            <person name="Ducret A."/>
            <person name="Brun Y.V."/>
        </authorList>
    </citation>
    <scope>NUCLEOTIDE SEQUENCE [LARGE SCALE GENOMIC DNA]</scope>
    <source>
        <strain evidence="1 2">DSM 16100</strain>
    </source>
</reference>
<dbReference type="RefSeq" id="WP_018083526.1">
    <property type="nucleotide sequence ID" value="NZ_AQWM01000034.1"/>
</dbReference>
<dbReference type="Gene3D" id="3.40.109.10">
    <property type="entry name" value="NADH Oxidase"/>
    <property type="match status" value="1"/>
</dbReference>
<comment type="caution">
    <text evidence="1">The sequence shown here is derived from an EMBL/GenBank/DDBJ whole genome shotgun (WGS) entry which is preliminary data.</text>
</comment>
<protein>
    <recommendedName>
        <fullName evidence="3">Tat pathway signal protein</fullName>
    </recommendedName>
</protein>
<dbReference type="NCBIfam" id="NF047509">
    <property type="entry name" value="Rv3131_FMN_oxido"/>
    <property type="match status" value="1"/>
</dbReference>
<evidence type="ECO:0008006" key="3">
    <source>
        <dbReference type="Google" id="ProtNLM"/>
    </source>
</evidence>
<evidence type="ECO:0000313" key="1">
    <source>
        <dbReference type="EMBL" id="ESQ86812.1"/>
    </source>
</evidence>
<gene>
    <name evidence="1" type="ORF">ABENE_17815</name>
</gene>
<organism evidence="1 2">
    <name type="scientific">Asticcacaulis benevestitus DSM 16100 = ATCC BAA-896</name>
    <dbReference type="NCBI Taxonomy" id="1121022"/>
    <lineage>
        <taxon>Bacteria</taxon>
        <taxon>Pseudomonadati</taxon>
        <taxon>Pseudomonadota</taxon>
        <taxon>Alphaproteobacteria</taxon>
        <taxon>Caulobacterales</taxon>
        <taxon>Caulobacteraceae</taxon>
        <taxon>Asticcacaulis</taxon>
    </lineage>
</organism>